<protein>
    <recommendedName>
        <fullName evidence="2">DUF4817 domain-containing protein</fullName>
    </recommendedName>
</protein>
<dbReference type="Proteomes" id="UP001148838">
    <property type="component" value="Unassembled WGS sequence"/>
</dbReference>
<dbReference type="Pfam" id="PF16087">
    <property type="entry name" value="DUF4817"/>
    <property type="match status" value="1"/>
</dbReference>
<dbReference type="EMBL" id="JAJSOF020000033">
    <property type="protein sequence ID" value="KAJ4429489.1"/>
    <property type="molecule type" value="Genomic_DNA"/>
</dbReference>
<accession>A0ABQ8S625</accession>
<comment type="caution">
    <text evidence="3">The sequence shown here is derived from an EMBL/GenBank/DDBJ whole genome shotgun (WGS) entry which is preliminary data.</text>
</comment>
<evidence type="ECO:0000313" key="3">
    <source>
        <dbReference type="EMBL" id="KAJ4429489.1"/>
    </source>
</evidence>
<gene>
    <name evidence="3" type="ORF">ANN_21658</name>
</gene>
<organism evidence="3 4">
    <name type="scientific">Periplaneta americana</name>
    <name type="common">American cockroach</name>
    <name type="synonym">Blatta americana</name>
    <dbReference type="NCBI Taxonomy" id="6978"/>
    <lineage>
        <taxon>Eukaryota</taxon>
        <taxon>Metazoa</taxon>
        <taxon>Ecdysozoa</taxon>
        <taxon>Arthropoda</taxon>
        <taxon>Hexapoda</taxon>
        <taxon>Insecta</taxon>
        <taxon>Pterygota</taxon>
        <taxon>Neoptera</taxon>
        <taxon>Polyneoptera</taxon>
        <taxon>Dictyoptera</taxon>
        <taxon>Blattodea</taxon>
        <taxon>Blattoidea</taxon>
        <taxon>Blattidae</taxon>
        <taxon>Blattinae</taxon>
        <taxon>Periplaneta</taxon>
    </lineage>
</organism>
<evidence type="ECO:0000313" key="4">
    <source>
        <dbReference type="Proteomes" id="UP001148838"/>
    </source>
</evidence>
<dbReference type="InterPro" id="IPR032135">
    <property type="entry name" value="DUF4817"/>
</dbReference>
<proteinExistence type="predicted"/>
<sequence>MKALRSLDRPVSGDVWRKPCLLSHPIERSPTLSNPEISVATATQRAYQREFGVRNPPKRNTILGLVNKLETTGSLVSEKGKHRSSRLPTVVVDNKTVSSKFTIRLPWLVLLAHCSSSLHIELRSSQLRHTRLVDTVTVTDSLTQVHSTSNSGSPDAVGSFPDRQLATHGGGCLGDEGVAFSKPGYTENFGVVLGMRLASGARPSKLRAKLAIAGIWCVAGALAAPMAAALRVTEIEDDPDPTREGPRTTSRLLASRPHAEAEVDDHPTRMKLAMATQTTLVQLTSYKFI</sequence>
<feature type="region of interest" description="Disordered" evidence="1">
    <location>
        <begin position="235"/>
        <end position="262"/>
    </location>
</feature>
<evidence type="ECO:0000259" key="2">
    <source>
        <dbReference type="Pfam" id="PF16087"/>
    </source>
</evidence>
<keyword evidence="4" id="KW-1185">Reference proteome</keyword>
<feature type="domain" description="DUF4817" evidence="2">
    <location>
        <begin position="41"/>
        <end position="75"/>
    </location>
</feature>
<evidence type="ECO:0000256" key="1">
    <source>
        <dbReference type="SAM" id="MobiDB-lite"/>
    </source>
</evidence>
<name>A0ABQ8S625_PERAM</name>
<reference evidence="3 4" key="1">
    <citation type="journal article" date="2022" name="Allergy">
        <title>Genome assembly and annotation of Periplaneta americana reveal a comprehensive cockroach allergen profile.</title>
        <authorList>
            <person name="Wang L."/>
            <person name="Xiong Q."/>
            <person name="Saelim N."/>
            <person name="Wang L."/>
            <person name="Nong W."/>
            <person name="Wan A.T."/>
            <person name="Shi M."/>
            <person name="Liu X."/>
            <person name="Cao Q."/>
            <person name="Hui J.H.L."/>
            <person name="Sookrung N."/>
            <person name="Leung T.F."/>
            <person name="Tungtrongchitr A."/>
            <person name="Tsui S.K.W."/>
        </authorList>
    </citation>
    <scope>NUCLEOTIDE SEQUENCE [LARGE SCALE GENOMIC DNA]</scope>
    <source>
        <strain evidence="3">PWHHKU_190912</strain>
    </source>
</reference>